<sequence>MACKAFGVKNQLKRTFRSIVRSRSVGHPRQIVRGRPDNRCGFDDIDRIDANKGHDRRVLDMQPIQAADYHDLVQVSDPQFEPGDERVAFVRRTPEDDESYTASIYVVPVGGDEPRQFTASDGVDSQPRFSPDGDWLAFASTRGETDRQQLWLVPTDGGEARRVTSVVGGIGDLEWSPDGSRLLFTQQVTADDREADRDLAVDADYESEEPDPRVIDRMIYRAGTEYLDGRRSHIYTLEVAAALESSETDDLDGDAITRLTGTDDQPVDRDYVAPTWGDGETVYYAAKTGEVPDDSLTYELYERDLSSGVVHSFTQTTGWVSSLEATEDGRIAFEYTPEENASMRQTEIRVHDRETGEERTPTEPLDRTVGHNCGFEWSPDGETLYLSTPDEGSRVLWSVPGDASEEPAKVYGDGADIGGFSVGENAVAYVVSEWDHPGDIFVTTRGGNEVHRLTRVNADYLADKPVRQPEEVWFEVGEESSESEERRRIQGWLLTPPEFDADATDEQYPLVVEIHGGPHAQWTTAGTMWHEFQTLAARGYVVFWCNPRGSTGYGEEHATAIERDWGDVTLTDVLAGVDAVCEREYVDEDERFVTGGSFGGFMTAWAVTQTDRFEAAVSQRGVYDLTSFYGSTDAFKLIEGDFGTTPWEEPEFLWEQSPAAHVDGVDTPTLVIHSDCDYRTPANTAELFYLGLQKHGVDTRLVRYPREGHELSRSGEPAHVVDRIERIARWFDGYADSHEAAPALERERTDGLSSGDEESESEE</sequence>
<feature type="compositionally biased region" description="Basic and acidic residues" evidence="5">
    <location>
        <begin position="351"/>
        <end position="369"/>
    </location>
</feature>
<dbReference type="EMBL" id="AOHW01000052">
    <property type="protein sequence ID" value="ELY36256.1"/>
    <property type="molecule type" value="Genomic_DNA"/>
</dbReference>
<dbReference type="InterPro" id="IPR029058">
    <property type="entry name" value="AB_hydrolase_fold"/>
</dbReference>
<dbReference type="STRING" id="1114856.GCA_000383975_01620"/>
<dbReference type="PATRIC" id="fig|1114856.3.peg.4528"/>
<keyword evidence="8" id="KW-1185">Reference proteome</keyword>
<dbReference type="Pfam" id="PF00326">
    <property type="entry name" value="Peptidase_S9"/>
    <property type="match status" value="1"/>
</dbReference>
<dbReference type="Gene3D" id="2.120.10.30">
    <property type="entry name" value="TolB, C-terminal domain"/>
    <property type="match status" value="2"/>
</dbReference>
<feature type="domain" description="Peptidase S9 prolyl oligopeptidase catalytic" evidence="6">
    <location>
        <begin position="530"/>
        <end position="736"/>
    </location>
</feature>
<evidence type="ECO:0000313" key="8">
    <source>
        <dbReference type="Proteomes" id="UP000011599"/>
    </source>
</evidence>
<dbReference type="InterPro" id="IPR011042">
    <property type="entry name" value="6-blade_b-propeller_TolB-like"/>
</dbReference>
<feature type="compositionally biased region" description="Basic and acidic residues" evidence="5">
    <location>
        <begin position="739"/>
        <end position="750"/>
    </location>
</feature>
<evidence type="ECO:0000259" key="6">
    <source>
        <dbReference type="Pfam" id="PF00326"/>
    </source>
</evidence>
<dbReference type="GO" id="GO:0006508">
    <property type="term" value="P:proteolysis"/>
    <property type="evidence" value="ECO:0007669"/>
    <property type="project" value="UniProtKB-KW"/>
</dbReference>
<dbReference type="AlphaFoldDB" id="L9VGS1"/>
<dbReference type="Proteomes" id="UP000011599">
    <property type="component" value="Unassembled WGS sequence"/>
</dbReference>
<dbReference type="PANTHER" id="PTHR42776">
    <property type="entry name" value="SERINE PEPTIDASE S9 FAMILY MEMBER"/>
    <property type="match status" value="1"/>
</dbReference>
<feature type="region of interest" description="Disordered" evidence="5">
    <location>
        <begin position="351"/>
        <end position="370"/>
    </location>
</feature>
<dbReference type="Pfam" id="PF07676">
    <property type="entry name" value="PD40"/>
    <property type="match status" value="1"/>
</dbReference>
<protein>
    <submittedName>
        <fullName evidence="7">Peptidase S9 prolyl oligopeptidase active site domain protein</fullName>
    </submittedName>
</protein>
<organism evidence="7 8">
    <name type="scientific">Natronorubrum tibetense GA33</name>
    <dbReference type="NCBI Taxonomy" id="1114856"/>
    <lineage>
        <taxon>Archaea</taxon>
        <taxon>Methanobacteriati</taxon>
        <taxon>Methanobacteriota</taxon>
        <taxon>Stenosarchaea group</taxon>
        <taxon>Halobacteria</taxon>
        <taxon>Halobacteriales</taxon>
        <taxon>Natrialbaceae</taxon>
        <taxon>Natronorubrum</taxon>
    </lineage>
</organism>
<evidence type="ECO:0000256" key="3">
    <source>
        <dbReference type="ARBA" id="ARBA00022801"/>
    </source>
</evidence>
<keyword evidence="2" id="KW-0645">Protease</keyword>
<keyword evidence="4" id="KW-0720">Serine protease</keyword>
<dbReference type="InterPro" id="IPR011659">
    <property type="entry name" value="WD40"/>
</dbReference>
<dbReference type="SUPFAM" id="SSF53474">
    <property type="entry name" value="alpha/beta-Hydrolases"/>
    <property type="match status" value="1"/>
</dbReference>
<evidence type="ECO:0000256" key="2">
    <source>
        <dbReference type="ARBA" id="ARBA00022670"/>
    </source>
</evidence>
<proteinExistence type="inferred from homology"/>
<gene>
    <name evidence="7" type="ORF">C496_21919</name>
</gene>
<dbReference type="SUPFAM" id="SSF82171">
    <property type="entry name" value="DPP6 N-terminal domain-like"/>
    <property type="match status" value="1"/>
</dbReference>
<accession>L9VGS1</accession>
<dbReference type="PANTHER" id="PTHR42776:SF4">
    <property type="entry name" value="ACYLAMINO-ACID-RELEASING ENZYME"/>
    <property type="match status" value="1"/>
</dbReference>
<evidence type="ECO:0000256" key="1">
    <source>
        <dbReference type="ARBA" id="ARBA00010040"/>
    </source>
</evidence>
<keyword evidence="3" id="KW-0378">Hydrolase</keyword>
<dbReference type="InterPro" id="IPR001375">
    <property type="entry name" value="Peptidase_S9_cat"/>
</dbReference>
<evidence type="ECO:0000256" key="5">
    <source>
        <dbReference type="SAM" id="MobiDB-lite"/>
    </source>
</evidence>
<dbReference type="FunFam" id="3.40.50.1820:FF:000028">
    <property type="entry name" value="S9 family peptidase"/>
    <property type="match status" value="1"/>
</dbReference>
<evidence type="ECO:0000256" key="4">
    <source>
        <dbReference type="ARBA" id="ARBA00022825"/>
    </source>
</evidence>
<evidence type="ECO:0000313" key="7">
    <source>
        <dbReference type="EMBL" id="ELY36256.1"/>
    </source>
</evidence>
<comment type="caution">
    <text evidence="7">The sequence shown here is derived from an EMBL/GenBank/DDBJ whole genome shotgun (WGS) entry which is preliminary data.</text>
</comment>
<dbReference type="Gene3D" id="3.40.50.1820">
    <property type="entry name" value="alpha/beta hydrolase"/>
    <property type="match status" value="1"/>
</dbReference>
<dbReference type="eggNOG" id="arCOG01646">
    <property type="taxonomic scope" value="Archaea"/>
</dbReference>
<feature type="region of interest" description="Disordered" evidence="5">
    <location>
        <begin position="739"/>
        <end position="763"/>
    </location>
</feature>
<dbReference type="GO" id="GO:0004252">
    <property type="term" value="F:serine-type endopeptidase activity"/>
    <property type="evidence" value="ECO:0007669"/>
    <property type="project" value="TreeGrafter"/>
</dbReference>
<name>L9VGS1_9EURY</name>
<comment type="similarity">
    <text evidence="1">Belongs to the peptidase S9C family.</text>
</comment>
<reference evidence="7 8" key="1">
    <citation type="journal article" date="2014" name="PLoS Genet.">
        <title>Phylogenetically driven sequencing of extremely halophilic archaea reveals strategies for static and dynamic osmo-response.</title>
        <authorList>
            <person name="Becker E.A."/>
            <person name="Seitzer P.M."/>
            <person name="Tritt A."/>
            <person name="Larsen D."/>
            <person name="Krusor M."/>
            <person name="Yao A.I."/>
            <person name="Wu D."/>
            <person name="Madern D."/>
            <person name="Eisen J.A."/>
            <person name="Darling A.E."/>
            <person name="Facciotti M.T."/>
        </authorList>
    </citation>
    <scope>NUCLEOTIDE SEQUENCE [LARGE SCALE GENOMIC DNA]</scope>
    <source>
        <strain evidence="7 8">GA33</strain>
    </source>
</reference>